<comment type="caution">
    <text evidence="1">The sequence shown here is derived from an EMBL/GenBank/DDBJ whole genome shotgun (WGS) entry which is preliminary data.</text>
</comment>
<reference evidence="1" key="1">
    <citation type="journal article" date="2025" name="Int. J. Syst. Evol. Microbiol.">
        <title>Inconstantimicrobium mannanitabidum sp. nov., a novel member of the family Clostridiaceae isolated from anoxic soil under the treatment of reductive soil disinfestation.</title>
        <authorList>
            <person name="Ueki A."/>
            <person name="Tonouchi A."/>
            <person name="Honma S."/>
            <person name="Kaku N."/>
            <person name="Ueki K."/>
        </authorList>
    </citation>
    <scope>NUCLEOTIDE SEQUENCE</scope>
    <source>
        <strain evidence="1">TW13</strain>
    </source>
</reference>
<keyword evidence="2" id="KW-1185">Reference proteome</keyword>
<organism evidence="1 2">
    <name type="scientific">Inconstantimicrobium mannanitabidum</name>
    <dbReference type="NCBI Taxonomy" id="1604901"/>
    <lineage>
        <taxon>Bacteria</taxon>
        <taxon>Bacillati</taxon>
        <taxon>Bacillota</taxon>
        <taxon>Clostridia</taxon>
        <taxon>Eubacteriales</taxon>
        <taxon>Clostridiaceae</taxon>
        <taxon>Inconstantimicrobium</taxon>
    </lineage>
</organism>
<protein>
    <submittedName>
        <fullName evidence="1">Uncharacterized protein</fullName>
    </submittedName>
</protein>
<accession>A0ACB5R8M9</accession>
<evidence type="ECO:0000313" key="1">
    <source>
        <dbReference type="EMBL" id="GKX65553.1"/>
    </source>
</evidence>
<name>A0ACB5R8M9_9CLOT</name>
<proteinExistence type="predicted"/>
<gene>
    <name evidence="1" type="ORF">rsdtw13_08110</name>
</gene>
<evidence type="ECO:0000313" key="2">
    <source>
        <dbReference type="Proteomes" id="UP001058074"/>
    </source>
</evidence>
<dbReference type="EMBL" id="BROD01000001">
    <property type="protein sequence ID" value="GKX65553.1"/>
    <property type="molecule type" value="Genomic_DNA"/>
</dbReference>
<sequence length="116" mass="13740">MHRDRRDLEKILSAVINKLNDNKEFSSKVINNLLNKIEFKKINSIFNLSVIDCFNISTEELCLITFEVRKSILSLSDLNYRVDKKYLLEFVKQSELNLWFEDKEIAASKKLFISYD</sequence>
<dbReference type="Proteomes" id="UP001058074">
    <property type="component" value="Unassembled WGS sequence"/>
</dbReference>